<dbReference type="Proteomes" id="UP001367676">
    <property type="component" value="Unassembled WGS sequence"/>
</dbReference>
<evidence type="ECO:0000256" key="3">
    <source>
        <dbReference type="ARBA" id="ARBA00022679"/>
    </source>
</evidence>
<dbReference type="EMBL" id="JBBCAQ010000032">
    <property type="protein sequence ID" value="KAK7584250.1"/>
    <property type="molecule type" value="Genomic_DNA"/>
</dbReference>
<feature type="compositionally biased region" description="Polar residues" evidence="5">
    <location>
        <begin position="882"/>
        <end position="891"/>
    </location>
</feature>
<feature type="compositionally biased region" description="Basic and acidic residues" evidence="5">
    <location>
        <begin position="815"/>
        <end position="824"/>
    </location>
</feature>
<evidence type="ECO:0000256" key="4">
    <source>
        <dbReference type="RuleBase" id="RU361131"/>
    </source>
</evidence>
<keyword evidence="3 4" id="KW-0808">Transferase</keyword>
<dbReference type="Pfam" id="PF01048">
    <property type="entry name" value="PNP_UDP_1"/>
    <property type="match status" value="1"/>
</dbReference>
<dbReference type="InterPro" id="IPR018016">
    <property type="entry name" value="Nucleoside_phosphorylase_CS"/>
</dbReference>
<feature type="compositionally biased region" description="Basic and acidic residues" evidence="5">
    <location>
        <begin position="691"/>
        <end position="715"/>
    </location>
</feature>
<feature type="region of interest" description="Disordered" evidence="5">
    <location>
        <begin position="846"/>
        <end position="923"/>
    </location>
</feature>
<dbReference type="PANTHER" id="PTHR43691:SF11">
    <property type="entry name" value="FI09636P-RELATED"/>
    <property type="match status" value="1"/>
</dbReference>
<proteinExistence type="inferred from homology"/>
<feature type="domain" description="Nucleoside phosphorylase" evidence="6">
    <location>
        <begin position="138"/>
        <end position="389"/>
    </location>
</feature>
<feature type="compositionally biased region" description="Polar residues" evidence="5">
    <location>
        <begin position="537"/>
        <end position="562"/>
    </location>
</feature>
<feature type="compositionally biased region" description="Polar residues" evidence="5">
    <location>
        <begin position="451"/>
        <end position="466"/>
    </location>
</feature>
<feature type="region of interest" description="Disordered" evidence="5">
    <location>
        <begin position="404"/>
        <end position="428"/>
    </location>
</feature>
<dbReference type="GO" id="GO:0005829">
    <property type="term" value="C:cytosol"/>
    <property type="evidence" value="ECO:0007669"/>
    <property type="project" value="TreeGrafter"/>
</dbReference>
<accession>A0AAN9Y3U4</accession>
<feature type="compositionally biased region" description="Polar residues" evidence="5">
    <location>
        <begin position="784"/>
        <end position="798"/>
    </location>
</feature>
<dbReference type="GO" id="GO:0006218">
    <property type="term" value="P:uridine catabolic process"/>
    <property type="evidence" value="ECO:0007669"/>
    <property type="project" value="TreeGrafter"/>
</dbReference>
<comment type="similarity">
    <text evidence="1 4">Belongs to the PNP/UDP phosphorylase family.</text>
</comment>
<feature type="compositionally biased region" description="Polar residues" evidence="5">
    <location>
        <begin position="412"/>
        <end position="428"/>
    </location>
</feature>
<name>A0AAN9Y3U4_9HEMI</name>
<feature type="compositionally biased region" description="Polar residues" evidence="5">
    <location>
        <begin position="716"/>
        <end position="732"/>
    </location>
</feature>
<comment type="catalytic activity">
    <reaction evidence="4">
        <text>uridine + phosphate = alpha-D-ribose 1-phosphate + uracil</text>
        <dbReference type="Rhea" id="RHEA:24388"/>
        <dbReference type="ChEBI" id="CHEBI:16704"/>
        <dbReference type="ChEBI" id="CHEBI:17568"/>
        <dbReference type="ChEBI" id="CHEBI:43474"/>
        <dbReference type="ChEBI" id="CHEBI:57720"/>
        <dbReference type="EC" id="2.4.2.3"/>
    </reaction>
</comment>
<feature type="compositionally biased region" description="Basic and acidic residues" evidence="5">
    <location>
        <begin position="849"/>
        <end position="864"/>
    </location>
</feature>
<dbReference type="CDD" id="cd17763">
    <property type="entry name" value="UP_hUPP-like"/>
    <property type="match status" value="1"/>
</dbReference>
<feature type="region of interest" description="Disordered" evidence="5">
    <location>
        <begin position="937"/>
        <end position="978"/>
    </location>
</feature>
<sequence>MACERIKKLLGNNTGSSKNEDEKPESTTQMPHSSTAASSTTASSGTTSSTAASSGNTSSTTASSGPTSSTTASSDLASLSDFQKKTISNYENNMNTNCSFKKLSELNPNIDKLDEDILYHIALGNKSHDLQKMFKDVKFIIMGGTPKRMEQFAYYIMDEIGYELPPGTLLNDISKHSHRYAMYKVGPIMSVSHGMGMPSIGILLHELIKLVHHAGMVDPIFVRVGTCGGFSQKGGTVVVSDEVVNDYLESVYELSILGANVKFPAALDQGLASELVALANPQDDFETIKGKTYCTDSFYDGSGRADGAICEFSTAEGMEYYQNLKKNGVVNVEMESLAFAALTCRAGIKSAVLAVILSDRLETDQIKQPKEVLDEWKMRPQKLLARYIKKVLAASGISFARTTDVPAGAPTGATNQGTQRPVGTVSTPGVTPSGKIICPALSCGRKPAGVDSTTSQPSAVASTKPTTGRPAEPTSCKSVCEKRSTGMDAGTTGAPTKPASATESVKSTMAAAKADSQAGWRSCYKTCGIGSELVDASTPQSGQQQTTVKPTISSGVKTSAAPSKSFDCACDRGKIAEPGRTPMPPTSTSTIKSCTGAPGAPTSGSTIASTTSGSTTSVPTYKAKDFDSSTKSTDPNDSRDEYYKNCVKYPRCDKSSEGVKRPSGTFETPTQEKAKGSAPTKAGETRPCCTRRSEDTKSPKTQVEKQKYMEDRQEQELQTTPSSKLPSGGTTRRASKPQPVGNLELGPCCTGNAGKKISKDVGSPQLGPCCTGQKEKESPPECSVTISPDSETFQSTISEESDESPPQSAAPAANKTEDKGREIPTDCPLVLGKKCNTSAYADNGVGALKRVDPSPETPDPREGTKGPVFSTTPMPPFKADSDTPQDQSTTVPAIVTPTAGSRGSCCLKSTSKNGGPATTLSSTTVRQAGGSCCQKFSSAGGLATSTSKPTNSTNGQTKSTAPTSKSGTEAGKYDESPSPCTACEKYQNNKIIVSSGTSLVSQPEIIKCPHKLKRLKEECQGYD</sequence>
<dbReference type="NCBIfam" id="TIGR01719">
    <property type="entry name" value="euk_UDPppase"/>
    <property type="match status" value="1"/>
</dbReference>
<reference evidence="7 8" key="1">
    <citation type="submission" date="2024-03" db="EMBL/GenBank/DDBJ databases">
        <title>Adaptation during the transition from Ophiocordyceps entomopathogen to insect associate is accompanied by gene loss and intensified selection.</title>
        <authorList>
            <person name="Ward C.M."/>
            <person name="Onetto C.A."/>
            <person name="Borneman A.R."/>
        </authorList>
    </citation>
    <scope>NUCLEOTIDE SEQUENCE [LARGE SCALE GENOMIC DNA]</scope>
    <source>
        <strain evidence="7">AWRI1</strain>
        <tissue evidence="7">Single Adult Female</tissue>
    </source>
</reference>
<dbReference type="SUPFAM" id="SSF53167">
    <property type="entry name" value="Purine and uridine phosphorylases"/>
    <property type="match status" value="1"/>
</dbReference>
<dbReference type="PROSITE" id="PS01232">
    <property type="entry name" value="PNP_UDP_1"/>
    <property type="match status" value="1"/>
</dbReference>
<feature type="compositionally biased region" description="Low complexity" evidence="5">
    <location>
        <begin position="602"/>
        <end position="617"/>
    </location>
</feature>
<comment type="function">
    <text evidence="4">Catalyzes the reversible phosphorylytic cleavage of uridine to uracil and ribose-1-phosphate which can then be utilized as carbon and energy sources or in the rescue of pyrimidine bases for nucleotide synthesis. Shows broad substrate specificity and can also accept deoxyuridine and other analogous compounds.</text>
</comment>
<evidence type="ECO:0000259" key="6">
    <source>
        <dbReference type="Pfam" id="PF01048"/>
    </source>
</evidence>
<dbReference type="GO" id="GO:0004850">
    <property type="term" value="F:uridine phosphorylase activity"/>
    <property type="evidence" value="ECO:0007669"/>
    <property type="project" value="UniProtKB-EC"/>
</dbReference>
<comment type="caution">
    <text evidence="7">The sequence shown here is derived from an EMBL/GenBank/DDBJ whole genome shotgun (WGS) entry which is preliminary data.</text>
</comment>
<feature type="compositionally biased region" description="Basic and acidic residues" evidence="5">
    <location>
        <begin position="622"/>
        <end position="640"/>
    </location>
</feature>
<evidence type="ECO:0000256" key="2">
    <source>
        <dbReference type="ARBA" id="ARBA00022676"/>
    </source>
</evidence>
<feature type="compositionally biased region" description="Low complexity" evidence="5">
    <location>
        <begin position="33"/>
        <end position="75"/>
    </location>
</feature>
<feature type="compositionally biased region" description="Polar residues" evidence="5">
    <location>
        <begin position="943"/>
        <end position="967"/>
    </location>
</feature>
<feature type="region of interest" description="Disordered" evidence="5">
    <location>
        <begin position="654"/>
        <end position="827"/>
    </location>
</feature>
<keyword evidence="2 4" id="KW-0328">Glycosyltransferase</keyword>
<feature type="region of interest" description="Disordered" evidence="5">
    <location>
        <begin position="1"/>
        <end position="75"/>
    </location>
</feature>
<comment type="pathway">
    <text evidence="4">Pyrimidine metabolism; UMP biosynthesis via salvage pathway; uracil from uridine (phosphorylase route): step 1/1.</text>
</comment>
<feature type="region of interest" description="Disordered" evidence="5">
    <location>
        <begin position="536"/>
        <end position="640"/>
    </location>
</feature>
<keyword evidence="8" id="KW-1185">Reference proteome</keyword>
<feature type="region of interest" description="Disordered" evidence="5">
    <location>
        <begin position="448"/>
        <end position="477"/>
    </location>
</feature>
<organism evidence="7 8">
    <name type="scientific">Parthenolecanium corni</name>
    <dbReference type="NCBI Taxonomy" id="536013"/>
    <lineage>
        <taxon>Eukaryota</taxon>
        <taxon>Metazoa</taxon>
        <taxon>Ecdysozoa</taxon>
        <taxon>Arthropoda</taxon>
        <taxon>Hexapoda</taxon>
        <taxon>Insecta</taxon>
        <taxon>Pterygota</taxon>
        <taxon>Neoptera</taxon>
        <taxon>Paraneoptera</taxon>
        <taxon>Hemiptera</taxon>
        <taxon>Sternorrhyncha</taxon>
        <taxon>Coccoidea</taxon>
        <taxon>Coccidae</taxon>
        <taxon>Parthenolecanium</taxon>
    </lineage>
</organism>
<feature type="region of interest" description="Disordered" evidence="5">
    <location>
        <begin position="484"/>
        <end position="503"/>
    </location>
</feature>
<evidence type="ECO:0000313" key="7">
    <source>
        <dbReference type="EMBL" id="KAK7584250.1"/>
    </source>
</evidence>
<protein>
    <recommendedName>
        <fullName evidence="4">Uridine phosphorylase</fullName>
        <ecNumber evidence="4">2.4.2.3</ecNumber>
    </recommendedName>
</protein>
<dbReference type="Gene3D" id="3.40.50.1580">
    <property type="entry name" value="Nucleoside phosphorylase domain"/>
    <property type="match status" value="1"/>
</dbReference>
<dbReference type="EC" id="2.4.2.3" evidence="4"/>
<gene>
    <name evidence="7" type="ORF">V9T40_005213</name>
</gene>
<dbReference type="GO" id="GO:0009166">
    <property type="term" value="P:nucleotide catabolic process"/>
    <property type="evidence" value="ECO:0007669"/>
    <property type="project" value="InterPro"/>
</dbReference>
<dbReference type="InterPro" id="IPR010059">
    <property type="entry name" value="Uridine_phosphorylase_euk"/>
</dbReference>
<evidence type="ECO:0000256" key="5">
    <source>
        <dbReference type="SAM" id="MobiDB-lite"/>
    </source>
</evidence>
<dbReference type="PANTHER" id="PTHR43691">
    <property type="entry name" value="URIDINE PHOSPHORYLASE"/>
    <property type="match status" value="1"/>
</dbReference>
<evidence type="ECO:0000256" key="1">
    <source>
        <dbReference type="ARBA" id="ARBA00010456"/>
    </source>
</evidence>
<evidence type="ECO:0000313" key="8">
    <source>
        <dbReference type="Proteomes" id="UP001367676"/>
    </source>
</evidence>
<feature type="compositionally biased region" description="Polar residues" evidence="5">
    <location>
        <begin position="907"/>
        <end position="923"/>
    </location>
</feature>
<dbReference type="InterPro" id="IPR035994">
    <property type="entry name" value="Nucleoside_phosphorylase_sf"/>
</dbReference>
<dbReference type="AlphaFoldDB" id="A0AAN9Y3U4"/>
<dbReference type="InterPro" id="IPR000845">
    <property type="entry name" value="Nucleoside_phosphorylase_d"/>
</dbReference>